<evidence type="ECO:0000313" key="1">
    <source>
        <dbReference type="EMBL" id="RDL38644.1"/>
    </source>
</evidence>
<reference evidence="1 2" key="1">
    <citation type="journal article" date="2018" name="IMA Fungus">
        <title>IMA Genome-F 9: Draft genome sequence of Annulohypoxylon stygium, Aspergillus mulundensis, Berkeleyomyces basicola (syn. Thielaviopsis basicola), Ceratocystis smalleyi, two Cercospora beticola strains, Coleophoma cylindrospora, Fusarium fracticaudum, Phialophora cf. hyalina, and Morchella septimelata.</title>
        <authorList>
            <person name="Wingfield B.D."/>
            <person name="Bills G.F."/>
            <person name="Dong Y."/>
            <person name="Huang W."/>
            <person name="Nel W.J."/>
            <person name="Swalarsk-Parry B.S."/>
            <person name="Vaghefi N."/>
            <person name="Wilken P.M."/>
            <person name="An Z."/>
            <person name="de Beer Z.W."/>
            <person name="De Vos L."/>
            <person name="Chen L."/>
            <person name="Duong T.A."/>
            <person name="Gao Y."/>
            <person name="Hammerbacher A."/>
            <person name="Kikkert J.R."/>
            <person name="Li Y."/>
            <person name="Li H."/>
            <person name="Li K."/>
            <person name="Li Q."/>
            <person name="Liu X."/>
            <person name="Ma X."/>
            <person name="Naidoo K."/>
            <person name="Pethybridge S.J."/>
            <person name="Sun J."/>
            <person name="Steenkamp E.T."/>
            <person name="van der Nest M.A."/>
            <person name="van Wyk S."/>
            <person name="Wingfield M.J."/>
            <person name="Xiong C."/>
            <person name="Yue Q."/>
            <person name="Zhang X."/>
        </authorList>
    </citation>
    <scope>NUCLEOTIDE SEQUENCE [LARGE SCALE GENOMIC DNA]</scope>
    <source>
        <strain evidence="1 2">BP 5553</strain>
    </source>
</reference>
<dbReference type="STRING" id="2656787.A0A370TT27"/>
<dbReference type="OrthoDB" id="5386330at2759"/>
<sequence length="330" mass="37051">MAMTPGVIDNFDSIARQLDNPGSPSPEHLDLNALRLLHHYSTSSYATLDRITSQHHIWQHFMVQLGFEHKYVLRGILAIAALHIAAVDRTSIAGMLIQASTQYNRGLRDFRTELRAMSTKNSIPIVAFSCFTVINAFAAGQVTVLQKPISDLLNCLGLIRGVGSVMRPYWYSLLQSELRPILDNGWMCGVSGEVPELLRLKSLIQSVITFTNPHMATKYNAAVEKLHEVILEIQSAVEHRSTLALLFIWPTELSEEFMSCLVEQEPVSLIILAHFAAILSYARDIWWVKGWDEYIISNVDECLPPDLRTWLDWPKQISQAANQDGSPLGA</sequence>
<keyword evidence="2" id="KW-1185">Reference proteome</keyword>
<gene>
    <name evidence="1" type="ORF">BP5553_02984</name>
</gene>
<dbReference type="GeneID" id="43595833"/>
<dbReference type="InterPro" id="IPR053157">
    <property type="entry name" value="Sterol_Uptake_Regulator"/>
</dbReference>
<proteinExistence type="predicted"/>
<organism evidence="1 2">
    <name type="scientific">Venustampulla echinocandica</name>
    <dbReference type="NCBI Taxonomy" id="2656787"/>
    <lineage>
        <taxon>Eukaryota</taxon>
        <taxon>Fungi</taxon>
        <taxon>Dikarya</taxon>
        <taxon>Ascomycota</taxon>
        <taxon>Pezizomycotina</taxon>
        <taxon>Leotiomycetes</taxon>
        <taxon>Helotiales</taxon>
        <taxon>Pleuroascaceae</taxon>
        <taxon>Venustampulla</taxon>
    </lineage>
</organism>
<dbReference type="GO" id="GO:0001228">
    <property type="term" value="F:DNA-binding transcription activator activity, RNA polymerase II-specific"/>
    <property type="evidence" value="ECO:0007669"/>
    <property type="project" value="TreeGrafter"/>
</dbReference>
<dbReference type="Proteomes" id="UP000254866">
    <property type="component" value="Unassembled WGS sequence"/>
</dbReference>
<dbReference type="RefSeq" id="XP_031871300.1">
    <property type="nucleotide sequence ID" value="XM_032011607.1"/>
</dbReference>
<dbReference type="AlphaFoldDB" id="A0A370TT27"/>
<dbReference type="PANTHER" id="PTHR47784:SF5">
    <property type="entry name" value="STEROL UPTAKE CONTROL PROTEIN 2"/>
    <property type="match status" value="1"/>
</dbReference>
<comment type="caution">
    <text evidence="1">The sequence shown here is derived from an EMBL/GenBank/DDBJ whole genome shotgun (WGS) entry which is preliminary data.</text>
</comment>
<accession>A0A370TT27</accession>
<protein>
    <submittedName>
        <fullName evidence="1">Uncharacterized protein</fullName>
    </submittedName>
</protein>
<dbReference type="PANTHER" id="PTHR47784">
    <property type="entry name" value="STEROL UPTAKE CONTROL PROTEIN 2"/>
    <property type="match status" value="1"/>
</dbReference>
<dbReference type="EMBL" id="NPIC01000002">
    <property type="protein sequence ID" value="RDL38644.1"/>
    <property type="molecule type" value="Genomic_DNA"/>
</dbReference>
<name>A0A370TT27_9HELO</name>
<evidence type="ECO:0000313" key="2">
    <source>
        <dbReference type="Proteomes" id="UP000254866"/>
    </source>
</evidence>